<protein>
    <submittedName>
        <fullName evidence="1">Uncharacterized protein</fullName>
    </submittedName>
</protein>
<evidence type="ECO:0000313" key="1">
    <source>
        <dbReference type="EMBL" id="TGJ74785.1"/>
    </source>
</evidence>
<comment type="caution">
    <text evidence="1">The sequence shown here is derived from an EMBL/GenBank/DDBJ whole genome shotgun (WGS) entry which is preliminary data.</text>
</comment>
<accession>A0A8H2E965</accession>
<name>A0A8H2E965_ORBOL</name>
<evidence type="ECO:0000313" key="2">
    <source>
        <dbReference type="Proteomes" id="UP000297595"/>
    </source>
</evidence>
<dbReference type="AlphaFoldDB" id="A0A8H2E965"/>
<dbReference type="EMBL" id="SOZJ01000001">
    <property type="protein sequence ID" value="TGJ74785.1"/>
    <property type="molecule type" value="Genomic_DNA"/>
</dbReference>
<gene>
    <name evidence="1" type="ORF">EYR41_001749</name>
</gene>
<dbReference type="Proteomes" id="UP000297595">
    <property type="component" value="Unassembled WGS sequence"/>
</dbReference>
<proteinExistence type="predicted"/>
<sequence length="127" mass="14785">MSRRDQAESRPALFELRSWRRDALFWKPREHMPVSSSDQTRINLDSWYTSRIQGLDGVFVSQNIDHSRQSRFRLLSPREITVHRNQPSTIAMVLNLRAELTPVTDKYLVEHLRNPSNNSLRISGPGS</sequence>
<reference evidence="1 2" key="1">
    <citation type="submission" date="2019-03" db="EMBL/GenBank/DDBJ databases">
        <title>Nematode-trapping fungi genome.</title>
        <authorList>
            <person name="Vidal-Diez De Ulzurrun G."/>
        </authorList>
    </citation>
    <scope>NUCLEOTIDE SEQUENCE [LARGE SCALE GENOMIC DNA]</scope>
    <source>
        <strain evidence="1 2">TWF154</strain>
    </source>
</reference>
<organism evidence="1 2">
    <name type="scientific">Orbilia oligospora</name>
    <name type="common">Nematode-trapping fungus</name>
    <name type="synonym">Arthrobotrys oligospora</name>
    <dbReference type="NCBI Taxonomy" id="2813651"/>
    <lineage>
        <taxon>Eukaryota</taxon>
        <taxon>Fungi</taxon>
        <taxon>Dikarya</taxon>
        <taxon>Ascomycota</taxon>
        <taxon>Pezizomycotina</taxon>
        <taxon>Orbiliomycetes</taxon>
        <taxon>Orbiliales</taxon>
        <taxon>Orbiliaceae</taxon>
        <taxon>Orbilia</taxon>
    </lineage>
</organism>